<evidence type="ECO:0000313" key="1">
    <source>
        <dbReference type="EMBL" id="TVO58523.1"/>
    </source>
</evidence>
<dbReference type="EMBL" id="VMNK01000003">
    <property type="protein sequence ID" value="TVO58523.1"/>
    <property type="molecule type" value="Genomic_DNA"/>
</dbReference>
<dbReference type="Proteomes" id="UP000319502">
    <property type="component" value="Unassembled WGS sequence"/>
</dbReference>
<name>A0A557R036_9RHOO</name>
<comment type="caution">
    <text evidence="1">The sequence shown here is derived from an EMBL/GenBank/DDBJ whole genome shotgun (WGS) entry which is preliminary data.</text>
</comment>
<accession>A0A557R036</accession>
<dbReference type="OrthoDB" id="6182044at2"/>
<protein>
    <submittedName>
        <fullName evidence="1">Ribonucleotide reductase subunit alpha</fullName>
    </submittedName>
</protein>
<evidence type="ECO:0000313" key="2">
    <source>
        <dbReference type="Proteomes" id="UP000319502"/>
    </source>
</evidence>
<dbReference type="RefSeq" id="WP_144308063.1">
    <property type="nucleotide sequence ID" value="NZ_VMNK01000003.1"/>
</dbReference>
<dbReference type="AlphaFoldDB" id="A0A557R036"/>
<keyword evidence="2" id="KW-1185">Reference proteome</keyword>
<proteinExistence type="predicted"/>
<sequence length="134" mass="15051">MELTNFDDFLRVASQQIEPQRLLFVFAAAQLPDEHTEEEAERFAQGQGGTLSPIMYVDKALHEVPSFEALLNESRQMGREWQIVFVGALDGHNGVMLSTEQAGQPLELMVKHIENGEVQRFLAFDAQGQTVSFV</sequence>
<organism evidence="1 2">
    <name type="scientific">Denitromonas halophila</name>
    <dbReference type="NCBI Taxonomy" id="1629404"/>
    <lineage>
        <taxon>Bacteria</taxon>
        <taxon>Pseudomonadati</taxon>
        <taxon>Pseudomonadota</taxon>
        <taxon>Betaproteobacteria</taxon>
        <taxon>Rhodocyclales</taxon>
        <taxon>Zoogloeaceae</taxon>
        <taxon>Denitromonas</taxon>
    </lineage>
</organism>
<gene>
    <name evidence="1" type="ORF">FHP91_02310</name>
</gene>
<reference evidence="1 2" key="1">
    <citation type="submission" date="2019-07" db="EMBL/GenBank/DDBJ databases">
        <title>The pathways for chlorine oxyanion respiration interact through the shared metabolite chlorate.</title>
        <authorList>
            <person name="Barnum T.P."/>
            <person name="Cheng Y."/>
            <person name="Hill K.A."/>
            <person name="Lucas L.N."/>
            <person name="Carlson H.K."/>
            <person name="Coates J.D."/>
        </authorList>
    </citation>
    <scope>NUCLEOTIDE SEQUENCE [LARGE SCALE GENOMIC DNA]</scope>
    <source>
        <strain evidence="1 2">SFB-3</strain>
    </source>
</reference>